<keyword evidence="6" id="KW-0472">Membrane</keyword>
<organism evidence="8 9">
    <name type="scientific">Candidatus Ordinivivax streblomastigis</name>
    <dbReference type="NCBI Taxonomy" id="2540710"/>
    <lineage>
        <taxon>Bacteria</taxon>
        <taxon>Pseudomonadati</taxon>
        <taxon>Bacteroidota</taxon>
        <taxon>Bacteroidia</taxon>
        <taxon>Bacteroidales</taxon>
        <taxon>Candidatus Ordinivivax</taxon>
    </lineage>
</organism>
<keyword evidence="6" id="KW-1133">Transmembrane helix</keyword>
<feature type="domain" description="FMN-binding" evidence="7">
    <location>
        <begin position="88"/>
        <end position="179"/>
    </location>
</feature>
<evidence type="ECO:0000259" key="7">
    <source>
        <dbReference type="SMART" id="SM00900"/>
    </source>
</evidence>
<dbReference type="GO" id="GO:0022900">
    <property type="term" value="P:electron transport chain"/>
    <property type="evidence" value="ECO:0007669"/>
    <property type="project" value="UniProtKB-UniRule"/>
</dbReference>
<dbReference type="GO" id="GO:0010181">
    <property type="term" value="F:FMN binding"/>
    <property type="evidence" value="ECO:0007669"/>
    <property type="project" value="InterPro"/>
</dbReference>
<evidence type="ECO:0000256" key="2">
    <source>
        <dbReference type="ARBA" id="ARBA00022553"/>
    </source>
</evidence>
<dbReference type="PANTHER" id="PTHR36118">
    <property type="entry name" value="ION-TRANSLOCATING OXIDOREDUCTASE COMPLEX SUBUNIT G"/>
    <property type="match status" value="1"/>
</dbReference>
<evidence type="ECO:0000256" key="4">
    <source>
        <dbReference type="ARBA" id="ARBA00022643"/>
    </source>
</evidence>
<dbReference type="InterPro" id="IPR007329">
    <property type="entry name" value="FMN-bd"/>
</dbReference>
<keyword evidence="6" id="KW-1278">Translocase</keyword>
<dbReference type="GO" id="GO:0005886">
    <property type="term" value="C:plasma membrane"/>
    <property type="evidence" value="ECO:0007669"/>
    <property type="project" value="UniProtKB-SubCell"/>
</dbReference>
<gene>
    <name evidence="6" type="primary">rnfG</name>
    <name evidence="8" type="ORF">EZS26_000708</name>
</gene>
<dbReference type="HAMAP" id="MF_00479">
    <property type="entry name" value="RsxG_RnfG"/>
    <property type="match status" value="1"/>
</dbReference>
<keyword evidence="6" id="KW-0812">Transmembrane</keyword>
<comment type="similarity">
    <text evidence="6">Belongs to the RnfG family.</text>
</comment>
<reference evidence="8 9" key="1">
    <citation type="submission" date="2019-03" db="EMBL/GenBank/DDBJ databases">
        <title>Single cell metagenomics reveals metabolic interactions within the superorganism composed of flagellate Streblomastix strix and complex community of Bacteroidetes bacteria on its surface.</title>
        <authorList>
            <person name="Treitli S.C."/>
            <person name="Kolisko M."/>
            <person name="Husnik F."/>
            <person name="Keeling P."/>
            <person name="Hampl V."/>
        </authorList>
    </citation>
    <scope>NUCLEOTIDE SEQUENCE [LARGE SCALE GENOMIC DNA]</scope>
    <source>
        <strain evidence="8">St1</strain>
    </source>
</reference>
<dbReference type="InterPro" id="IPR010209">
    <property type="entry name" value="Ion_transpt_RnfG/RsxG"/>
</dbReference>
<dbReference type="GO" id="GO:0009055">
    <property type="term" value="F:electron transfer activity"/>
    <property type="evidence" value="ECO:0007669"/>
    <property type="project" value="InterPro"/>
</dbReference>
<comment type="subunit">
    <text evidence="6">The complex is composed of six subunits: RnfA, RnfB, RnfC, RnfD, RnfE and RnfG.</text>
</comment>
<dbReference type="NCBIfam" id="TIGR01947">
    <property type="entry name" value="rnfG"/>
    <property type="match status" value="1"/>
</dbReference>
<name>A0A5M8P3P7_9BACT</name>
<keyword evidence="1 6" id="KW-0813">Transport</keyword>
<dbReference type="AlphaFoldDB" id="A0A5M8P3P7"/>
<dbReference type="Pfam" id="PF04205">
    <property type="entry name" value="FMN_bind"/>
    <property type="match status" value="1"/>
</dbReference>
<dbReference type="Proteomes" id="UP000324575">
    <property type="component" value="Unassembled WGS sequence"/>
</dbReference>
<dbReference type="PIRSF" id="PIRSF006091">
    <property type="entry name" value="E_trnsport_RnfG"/>
    <property type="match status" value="1"/>
</dbReference>
<dbReference type="SMART" id="SM00900">
    <property type="entry name" value="FMN_bind"/>
    <property type="match status" value="1"/>
</dbReference>
<keyword evidence="3 6" id="KW-0285">Flavoprotein</keyword>
<keyword evidence="4 6" id="KW-0288">FMN</keyword>
<evidence type="ECO:0000313" key="8">
    <source>
        <dbReference type="EMBL" id="KAA6303105.1"/>
    </source>
</evidence>
<comment type="subcellular location">
    <subcellularLocation>
        <location evidence="6">Cell membrane</location>
        <topology evidence="6">Single-pass membrane protein</topology>
    </subcellularLocation>
</comment>
<accession>A0A5M8P3P7</accession>
<dbReference type="Gene3D" id="3.90.1010.20">
    <property type="match status" value="1"/>
</dbReference>
<keyword evidence="6" id="KW-1003">Cell membrane</keyword>
<evidence type="ECO:0000256" key="5">
    <source>
        <dbReference type="ARBA" id="ARBA00022982"/>
    </source>
</evidence>
<comment type="cofactor">
    <cofactor evidence="6">
        <name>FMN</name>
        <dbReference type="ChEBI" id="CHEBI:58210"/>
    </cofactor>
</comment>
<evidence type="ECO:0000256" key="6">
    <source>
        <dbReference type="HAMAP-Rule" id="MF_00479"/>
    </source>
</evidence>
<keyword evidence="2 6" id="KW-0597">Phosphoprotein</keyword>
<protein>
    <recommendedName>
        <fullName evidence="6">Ion-translocating oxidoreductase complex subunit G</fullName>
        <ecNumber evidence="6">7.-.-.-</ecNumber>
    </recommendedName>
    <alternativeName>
        <fullName evidence="6">Rnf electron transport complex subunit G</fullName>
    </alternativeName>
</protein>
<dbReference type="EC" id="7.-.-.-" evidence="6"/>
<evidence type="ECO:0000313" key="9">
    <source>
        <dbReference type="Proteomes" id="UP000324575"/>
    </source>
</evidence>
<evidence type="ECO:0000256" key="1">
    <source>
        <dbReference type="ARBA" id="ARBA00022448"/>
    </source>
</evidence>
<comment type="function">
    <text evidence="6">Part of a membrane-bound complex that couples electron transfer with translocation of ions across the membrane.</text>
</comment>
<dbReference type="PANTHER" id="PTHR36118:SF1">
    <property type="entry name" value="ION-TRANSLOCATING OXIDOREDUCTASE COMPLEX SUBUNIT G"/>
    <property type="match status" value="1"/>
</dbReference>
<proteinExistence type="inferred from homology"/>
<feature type="modified residue" description="FMN phosphoryl threonine" evidence="6">
    <location>
        <position position="162"/>
    </location>
</feature>
<evidence type="ECO:0000256" key="3">
    <source>
        <dbReference type="ARBA" id="ARBA00022630"/>
    </source>
</evidence>
<comment type="caution">
    <text evidence="8">The sequence shown here is derived from an EMBL/GenBank/DDBJ whole genome shotgun (WGS) entry which is preliminary data.</text>
</comment>
<sequence length="197" mass="21007">MFLSLTIICAAAGGILAGVNQLTREPIEHAKKLKLENAIKEVVPEFNNSPSDEMYYGKIGRNDSLKIYPAKKDGQLVGIAIESNSTKGFGGKIKIIVGLDTAGTVFNYAVLQHAETPGLGDKMAAWFKTDKNKQSIIHKNLAHETLSVSKDGGNVDAITAATISSRAFLDAVNRAYWASKGNADTIVDGNTGATIIK</sequence>
<keyword evidence="5 6" id="KW-0249">Electron transport</keyword>
<dbReference type="EMBL" id="SNRX01000003">
    <property type="protein sequence ID" value="KAA6303105.1"/>
    <property type="molecule type" value="Genomic_DNA"/>
</dbReference>